<gene>
    <name evidence="2" type="ORF">M441DRAFT_71907</name>
</gene>
<organism evidence="2 3">
    <name type="scientific">Trichoderma asperellum (strain ATCC 204424 / CBS 433.97 / NBRC 101777)</name>
    <dbReference type="NCBI Taxonomy" id="1042311"/>
    <lineage>
        <taxon>Eukaryota</taxon>
        <taxon>Fungi</taxon>
        <taxon>Dikarya</taxon>
        <taxon>Ascomycota</taxon>
        <taxon>Pezizomycotina</taxon>
        <taxon>Sordariomycetes</taxon>
        <taxon>Hypocreomycetidae</taxon>
        <taxon>Hypocreales</taxon>
        <taxon>Hypocreaceae</taxon>
        <taxon>Trichoderma</taxon>
    </lineage>
</organism>
<feature type="transmembrane region" description="Helical" evidence="1">
    <location>
        <begin position="49"/>
        <end position="67"/>
    </location>
</feature>
<evidence type="ECO:0000313" key="2">
    <source>
        <dbReference type="EMBL" id="PTB38475.1"/>
    </source>
</evidence>
<keyword evidence="1" id="KW-0812">Transmembrane</keyword>
<feature type="transmembrane region" description="Helical" evidence="1">
    <location>
        <begin position="20"/>
        <end position="37"/>
    </location>
</feature>
<keyword evidence="1" id="KW-0472">Membrane</keyword>
<evidence type="ECO:0000256" key="1">
    <source>
        <dbReference type="SAM" id="Phobius"/>
    </source>
</evidence>
<dbReference type="STRING" id="1042311.A0A2T3Z0Z9"/>
<dbReference type="PANTHER" id="PTHR42029">
    <property type="entry name" value="AN04G07800"/>
    <property type="match status" value="1"/>
</dbReference>
<dbReference type="OrthoDB" id="5420247at2759"/>
<feature type="transmembrane region" description="Helical" evidence="1">
    <location>
        <begin position="73"/>
        <end position="95"/>
    </location>
</feature>
<reference evidence="2 3" key="1">
    <citation type="submission" date="2016-07" db="EMBL/GenBank/DDBJ databases">
        <title>Multiple horizontal gene transfer events from other fungi enriched the ability of initially mycotrophic Trichoderma (Ascomycota) to feed on dead plant biomass.</title>
        <authorList>
            <consortium name="DOE Joint Genome Institute"/>
            <person name="Aerts A."/>
            <person name="Atanasova L."/>
            <person name="Chenthamara K."/>
            <person name="Zhang J."/>
            <person name="Grujic M."/>
            <person name="Henrissat B."/>
            <person name="Kuo A."/>
            <person name="Salamov A."/>
            <person name="Lipzen A."/>
            <person name="Labutti K."/>
            <person name="Barry K."/>
            <person name="Miao Y."/>
            <person name="Rahimi M.J."/>
            <person name="Shen Q."/>
            <person name="Grigoriev I.V."/>
            <person name="Kubicek C.P."/>
            <person name="Druzhinina I.S."/>
        </authorList>
    </citation>
    <scope>NUCLEOTIDE SEQUENCE [LARGE SCALE GENOMIC DNA]</scope>
    <source>
        <strain evidence="2 3">CBS 433.97</strain>
    </source>
</reference>
<dbReference type="EMBL" id="KZ679266">
    <property type="protein sequence ID" value="PTB38475.1"/>
    <property type="molecule type" value="Genomic_DNA"/>
</dbReference>
<keyword evidence="3" id="KW-1185">Reference proteome</keyword>
<sequence>MAGGDRGRPTSPNGLILEAWSQGLMVGSLFVMAAVVISNMRKRILLHKLILAELILGIPHGTFIFFANPVYGWYLSATAIALCVSWSLHNVIAWMKNRPFLSRKGSLFYIGTVILVQPYWILEIYANFTFYNDINTIFRKTRPFEPLFRDPWWVFTVSHLFYIIKRQYTLTILELVRVSPRFGIMLVSMCLSIVFTILDECSVLGALPLNLPDGVEPFWKLSFICKCLCDVIILDDFKIALDRIRNKWLQRTQTSPVHLEDVEAARSGSGPASESSNL</sequence>
<dbReference type="PANTHER" id="PTHR42029:SF3">
    <property type="entry name" value="AN04G07800"/>
    <property type="match status" value="1"/>
</dbReference>
<protein>
    <submittedName>
        <fullName evidence="2">Uncharacterized protein</fullName>
    </submittedName>
</protein>
<name>A0A2T3Z0Z9_TRIA4</name>
<proteinExistence type="predicted"/>
<dbReference type="Proteomes" id="UP000240493">
    <property type="component" value="Unassembled WGS sequence"/>
</dbReference>
<evidence type="ECO:0000313" key="3">
    <source>
        <dbReference type="Proteomes" id="UP000240493"/>
    </source>
</evidence>
<keyword evidence="1" id="KW-1133">Transmembrane helix</keyword>
<dbReference type="AlphaFoldDB" id="A0A2T3Z0Z9"/>
<accession>A0A2T3Z0Z9</accession>
<feature type="transmembrane region" description="Helical" evidence="1">
    <location>
        <begin position="107"/>
        <end position="131"/>
    </location>
</feature>